<dbReference type="Proteomes" id="UP000887576">
    <property type="component" value="Unplaced"/>
</dbReference>
<name>A0AC34Q2G5_9BILA</name>
<dbReference type="WBParaSite" id="JU765_v2.g12318.t1">
    <property type="protein sequence ID" value="JU765_v2.g12318.t1"/>
    <property type="gene ID" value="JU765_v2.g12318"/>
</dbReference>
<organism evidence="1 2">
    <name type="scientific">Panagrolaimus sp. JU765</name>
    <dbReference type="NCBI Taxonomy" id="591449"/>
    <lineage>
        <taxon>Eukaryota</taxon>
        <taxon>Metazoa</taxon>
        <taxon>Ecdysozoa</taxon>
        <taxon>Nematoda</taxon>
        <taxon>Chromadorea</taxon>
        <taxon>Rhabditida</taxon>
        <taxon>Tylenchina</taxon>
        <taxon>Panagrolaimomorpha</taxon>
        <taxon>Panagrolaimoidea</taxon>
        <taxon>Panagrolaimidae</taxon>
        <taxon>Panagrolaimus</taxon>
    </lineage>
</organism>
<evidence type="ECO:0000313" key="2">
    <source>
        <dbReference type="WBParaSite" id="JU765_v2.g12318.t1"/>
    </source>
</evidence>
<protein>
    <submittedName>
        <fullName evidence="2">MARVEL domain-containing protein</fullName>
    </submittedName>
</protein>
<reference evidence="2" key="1">
    <citation type="submission" date="2022-11" db="UniProtKB">
        <authorList>
            <consortium name="WormBaseParasite"/>
        </authorList>
    </citation>
    <scope>IDENTIFICATION</scope>
</reference>
<sequence length="160" mass="18077">MATQTTITRRTVTTTNAGGVTGPTTVIPLWTIKLITAVLCLIILIIILLQDVYSMHNYPRTFIVIVLTCGFILGWSIQAVLHRFLNFYRVDATLHTIICSLTFLSLILCVIYLIEQRDYSRGQAYSYMVGITICMGVTAFLFLFLIGCLWRGNYTIVDTH</sequence>
<accession>A0AC34Q2G5</accession>
<evidence type="ECO:0000313" key="1">
    <source>
        <dbReference type="Proteomes" id="UP000887576"/>
    </source>
</evidence>
<proteinExistence type="predicted"/>